<proteinExistence type="predicted"/>
<dbReference type="PANTHER" id="PTHR40252">
    <property type="entry name" value="BLR0328 PROTEIN"/>
    <property type="match status" value="1"/>
</dbReference>
<evidence type="ECO:0000259" key="1">
    <source>
        <dbReference type="SMART" id="SM00897"/>
    </source>
</evidence>
<dbReference type="AlphaFoldDB" id="A0A7Z8KRF5"/>
<evidence type="ECO:0008006" key="5">
    <source>
        <dbReference type="Google" id="ProtNLM"/>
    </source>
</evidence>
<sequence>MYITTSNVYEIVDAIEKLNVQKNETVIIFFAEQELPDIPLLISELNKRNIDFFGAIFPGIIYDSKRYYTGAIINTIPVIKKPILIRNVSKLPDKLEKQVHPFRNFENKSSTAIIIVDTMTNNVSSFLYSFFNLFADSIEYLGCGAGFLDGYSRKCLFTPEGMFEDSAIISFIDMECNLGVHHGWEKAIGPLVVTKSNGKTIKELNWSNAFKVYKEAIETTTGELITGKDMVEISKHYPLGIYIEGQEYLVREVMATNEDGDLICAGDIPENAVLCILSSDEASLIQSAKKAVNDCFIEERKEFNHCFVIDCIGRSIFLGENFEKELGVIKDILENRDIQIIPEGVLSLGEIASMGKYMVEFLNKTVVIGLFHE</sequence>
<protein>
    <recommendedName>
        <fullName evidence="5">FIST N domain-containing protein</fullName>
    </recommendedName>
</protein>
<dbReference type="Pfam" id="PF10442">
    <property type="entry name" value="FIST_C"/>
    <property type="match status" value="1"/>
</dbReference>
<dbReference type="InterPro" id="IPR013702">
    <property type="entry name" value="FIST_domain_N"/>
</dbReference>
<dbReference type="PANTHER" id="PTHR40252:SF2">
    <property type="entry name" value="BLR0328 PROTEIN"/>
    <property type="match status" value="1"/>
</dbReference>
<accession>A0A7Z8KRF5</accession>
<dbReference type="Pfam" id="PF08495">
    <property type="entry name" value="FIST"/>
    <property type="match status" value="1"/>
</dbReference>
<name>A0A7Z8KRF5_9EURY</name>
<evidence type="ECO:0000259" key="2">
    <source>
        <dbReference type="SMART" id="SM01204"/>
    </source>
</evidence>
<dbReference type="SMART" id="SM01204">
    <property type="entry name" value="FIST_C"/>
    <property type="match status" value="1"/>
</dbReference>
<dbReference type="EMBL" id="VIAQ01000009">
    <property type="protein sequence ID" value="TQD27309.1"/>
    <property type="molecule type" value="Genomic_DNA"/>
</dbReference>
<comment type="caution">
    <text evidence="3">The sequence shown here is derived from an EMBL/GenBank/DDBJ whole genome shotgun (WGS) entry which is preliminary data.</text>
</comment>
<dbReference type="OrthoDB" id="140075at2157"/>
<dbReference type="InterPro" id="IPR019494">
    <property type="entry name" value="FIST_C"/>
</dbReference>
<evidence type="ECO:0000313" key="3">
    <source>
        <dbReference type="EMBL" id="TQD27309.1"/>
    </source>
</evidence>
<feature type="domain" description="FIST C-domain" evidence="2">
    <location>
        <begin position="209"/>
        <end position="354"/>
    </location>
</feature>
<dbReference type="SMART" id="SM00897">
    <property type="entry name" value="FIST"/>
    <property type="match status" value="1"/>
</dbReference>
<feature type="domain" description="FIST" evidence="1">
    <location>
        <begin position="23"/>
        <end position="208"/>
    </location>
</feature>
<gene>
    <name evidence="3" type="ORF">FKV42_03535</name>
</gene>
<dbReference type="Proteomes" id="UP000319335">
    <property type="component" value="Unassembled WGS sequence"/>
</dbReference>
<reference evidence="3 4" key="1">
    <citation type="submission" date="2019-06" db="EMBL/GenBank/DDBJ databases">
        <title>Draft genome sequence of Methanolobus vulcani B1d.</title>
        <authorList>
            <person name="Creighbaum A.J."/>
            <person name="Ticak T."/>
            <person name="Hariraju D."/>
            <person name="Arivett B.A."/>
            <person name="Ferguson D.J.Jr."/>
        </authorList>
    </citation>
    <scope>NUCLEOTIDE SEQUENCE [LARGE SCALE GENOMIC DNA]</scope>
    <source>
        <strain evidence="3 4">B1d</strain>
    </source>
</reference>
<organism evidence="3 4">
    <name type="scientific">Methanolobus vulcani</name>
    <dbReference type="NCBI Taxonomy" id="38026"/>
    <lineage>
        <taxon>Archaea</taxon>
        <taxon>Methanobacteriati</taxon>
        <taxon>Methanobacteriota</taxon>
        <taxon>Stenosarchaea group</taxon>
        <taxon>Methanomicrobia</taxon>
        <taxon>Methanosarcinales</taxon>
        <taxon>Methanosarcinaceae</taxon>
        <taxon>Methanolobus</taxon>
    </lineage>
</organism>
<keyword evidence="4" id="KW-1185">Reference proteome</keyword>
<dbReference type="RefSeq" id="WP_154808880.1">
    <property type="nucleotide sequence ID" value="NZ_VIAQ01000009.1"/>
</dbReference>
<evidence type="ECO:0000313" key="4">
    <source>
        <dbReference type="Proteomes" id="UP000319335"/>
    </source>
</evidence>